<dbReference type="Proteomes" id="UP000317078">
    <property type="component" value="Unassembled WGS sequence"/>
</dbReference>
<proteinExistence type="predicted"/>
<name>A0A502FV10_9PROT</name>
<gene>
    <name evidence="1" type="ORF">EAH89_17350</name>
</gene>
<evidence type="ECO:0000313" key="2">
    <source>
        <dbReference type="Proteomes" id="UP000317078"/>
    </source>
</evidence>
<evidence type="ECO:0000313" key="1">
    <source>
        <dbReference type="EMBL" id="TPG53284.1"/>
    </source>
</evidence>
<dbReference type="AlphaFoldDB" id="A0A502FV10"/>
<sequence>MPAVEPQEGWLHETLSGASRFLNGVTGGDGAVTFSARCGHLAARGSPLGQALARTLDQLPFNGVGHCEASRLWHVERGLLPPTP</sequence>
<accession>A0A502FV10</accession>
<reference evidence="1 2" key="1">
    <citation type="journal article" date="2019" name="Environ. Microbiol.">
        <title>Species interactions and distinct microbial communities in high Arctic permafrost affected cryosols are associated with the CH4 and CO2 gas fluxes.</title>
        <authorList>
            <person name="Altshuler I."/>
            <person name="Hamel J."/>
            <person name="Turney S."/>
            <person name="Magnuson E."/>
            <person name="Levesque R."/>
            <person name="Greer C."/>
            <person name="Whyte L.G."/>
        </authorList>
    </citation>
    <scope>NUCLEOTIDE SEQUENCE [LARGE SCALE GENOMIC DNA]</scope>
    <source>
        <strain evidence="1 2">S9.3B</strain>
    </source>
</reference>
<organism evidence="1 2">
    <name type="scientific">Muricoccus nepalensis</name>
    <dbReference type="NCBI Taxonomy" id="1854500"/>
    <lineage>
        <taxon>Bacteria</taxon>
        <taxon>Pseudomonadati</taxon>
        <taxon>Pseudomonadota</taxon>
        <taxon>Alphaproteobacteria</taxon>
        <taxon>Acetobacterales</taxon>
        <taxon>Roseomonadaceae</taxon>
        <taxon>Muricoccus</taxon>
    </lineage>
</organism>
<comment type="caution">
    <text evidence="1">The sequence shown here is derived from an EMBL/GenBank/DDBJ whole genome shotgun (WGS) entry which is preliminary data.</text>
</comment>
<dbReference type="RefSeq" id="WP_140884986.1">
    <property type="nucleotide sequence ID" value="NZ_RCZP01000018.1"/>
</dbReference>
<keyword evidence="2" id="KW-1185">Reference proteome</keyword>
<protein>
    <submittedName>
        <fullName evidence="1">Uncharacterized protein</fullName>
    </submittedName>
</protein>
<dbReference type="EMBL" id="RCZP01000018">
    <property type="protein sequence ID" value="TPG53284.1"/>
    <property type="molecule type" value="Genomic_DNA"/>
</dbReference>